<comment type="caution">
    <text evidence="2">The sequence shown here is derived from an EMBL/GenBank/DDBJ whole genome shotgun (WGS) entry which is preliminary data.</text>
</comment>
<gene>
    <name evidence="2" type="ORF">IFR04_005913</name>
</gene>
<name>A0A8H7TL82_9HELO</name>
<feature type="region of interest" description="Disordered" evidence="1">
    <location>
        <begin position="233"/>
        <end position="270"/>
    </location>
</feature>
<evidence type="ECO:0000313" key="3">
    <source>
        <dbReference type="Proteomes" id="UP000664132"/>
    </source>
</evidence>
<dbReference type="EMBL" id="JAFJYH010000074">
    <property type="protein sequence ID" value="KAG4420936.1"/>
    <property type="molecule type" value="Genomic_DNA"/>
</dbReference>
<protein>
    <submittedName>
        <fullName evidence="2">Uncharacterized protein</fullName>
    </submittedName>
</protein>
<reference evidence="2" key="1">
    <citation type="submission" date="2021-02" db="EMBL/GenBank/DDBJ databases">
        <title>Genome sequence Cadophora malorum strain M34.</title>
        <authorList>
            <person name="Stefanovic E."/>
            <person name="Vu D."/>
            <person name="Scully C."/>
            <person name="Dijksterhuis J."/>
            <person name="Roader J."/>
            <person name="Houbraken J."/>
        </authorList>
    </citation>
    <scope>NUCLEOTIDE SEQUENCE</scope>
    <source>
        <strain evidence="2">M34</strain>
    </source>
</reference>
<feature type="compositionally biased region" description="Polar residues" evidence="1">
    <location>
        <begin position="233"/>
        <end position="268"/>
    </location>
</feature>
<keyword evidence="3" id="KW-1185">Reference proteome</keyword>
<evidence type="ECO:0000256" key="1">
    <source>
        <dbReference type="SAM" id="MobiDB-lite"/>
    </source>
</evidence>
<evidence type="ECO:0000313" key="2">
    <source>
        <dbReference type="EMBL" id="KAG4420936.1"/>
    </source>
</evidence>
<dbReference type="AlphaFoldDB" id="A0A8H7TL82"/>
<feature type="region of interest" description="Disordered" evidence="1">
    <location>
        <begin position="93"/>
        <end position="112"/>
    </location>
</feature>
<organism evidence="2 3">
    <name type="scientific">Cadophora malorum</name>
    <dbReference type="NCBI Taxonomy" id="108018"/>
    <lineage>
        <taxon>Eukaryota</taxon>
        <taxon>Fungi</taxon>
        <taxon>Dikarya</taxon>
        <taxon>Ascomycota</taxon>
        <taxon>Pezizomycotina</taxon>
        <taxon>Leotiomycetes</taxon>
        <taxon>Helotiales</taxon>
        <taxon>Ploettnerulaceae</taxon>
        <taxon>Cadophora</taxon>
    </lineage>
</organism>
<dbReference type="Proteomes" id="UP000664132">
    <property type="component" value="Unassembled WGS sequence"/>
</dbReference>
<accession>A0A8H7TL82</accession>
<proteinExistence type="predicted"/>
<sequence length="281" mass="31878">MPLQVTGYATGTYFSHTWEILYLVFSPQALNDPSDLNILQRKLVEESEYMQEYFPGYRAFHLDFNLWKSFRSDPFPWLKIVVNLIQPLISDSAEDAESQNQGPSEVREEGEVLNASPLSPLQQLSTTLDCSQLCEPDEQLDLNVRSVPPPRMFELEASQPYQRFRTLSSLDGPDDDQAIPDDISEISHVTWWDSRMPGESVEPPLVERENLTMVDDDGFSVASQHTHLISRYPTTSTAESDTPLNHTQPSSQQSPVVGTQQPQYQQPSGRFVLVFSLPRSQ</sequence>